<evidence type="ECO:0000313" key="2">
    <source>
        <dbReference type="Proteomes" id="UP000286045"/>
    </source>
</evidence>
<dbReference type="AlphaFoldDB" id="A0A439D2C5"/>
<comment type="caution">
    <text evidence="1">The sequence shown here is derived from an EMBL/GenBank/DDBJ whole genome shotgun (WGS) entry which is preliminary data.</text>
</comment>
<name>A0A439D2C5_9PEZI</name>
<dbReference type="Proteomes" id="UP000286045">
    <property type="component" value="Unassembled WGS sequence"/>
</dbReference>
<keyword evidence="2" id="KW-1185">Reference proteome</keyword>
<sequence>MARVQDGLYFIAADPALNQLLEPADTTVNAIPSNDIISLLGNLNQPDSSVWKLEAVPQGGRKATYFSITAGDSTALALNEATGGIYLDDLDTSDDHQLWDIRVGGSTWFGANSTLNATIKNKFNKMSLDLDASNSAIGKRGGRRVWRFISLIDTDGGGDSGDDMADITENRNWLRDMLWYFTRRYGRASDGIGFYPFQDGHINYPNTWLLGKRFVRS</sequence>
<organism evidence="1 2">
    <name type="scientific">Xylaria grammica</name>
    <dbReference type="NCBI Taxonomy" id="363999"/>
    <lineage>
        <taxon>Eukaryota</taxon>
        <taxon>Fungi</taxon>
        <taxon>Dikarya</taxon>
        <taxon>Ascomycota</taxon>
        <taxon>Pezizomycotina</taxon>
        <taxon>Sordariomycetes</taxon>
        <taxon>Xylariomycetidae</taxon>
        <taxon>Xylariales</taxon>
        <taxon>Xylariaceae</taxon>
        <taxon>Xylaria</taxon>
    </lineage>
</organism>
<accession>A0A439D2C5</accession>
<gene>
    <name evidence="1" type="ORF">EKO27_g6538</name>
</gene>
<proteinExistence type="predicted"/>
<reference evidence="1 2" key="1">
    <citation type="submission" date="2018-12" db="EMBL/GenBank/DDBJ databases">
        <title>Draft genome sequence of Xylaria grammica IHI A82.</title>
        <authorList>
            <person name="Buettner E."/>
            <person name="Kellner H."/>
        </authorList>
    </citation>
    <scope>NUCLEOTIDE SEQUENCE [LARGE SCALE GENOMIC DNA]</scope>
    <source>
        <strain evidence="1 2">IHI A82</strain>
    </source>
</reference>
<evidence type="ECO:0000313" key="1">
    <source>
        <dbReference type="EMBL" id="RWA08570.1"/>
    </source>
</evidence>
<protein>
    <submittedName>
        <fullName evidence="1">Uncharacterized protein</fullName>
    </submittedName>
</protein>
<dbReference type="EMBL" id="RYZI01000193">
    <property type="protein sequence ID" value="RWA08570.1"/>
    <property type="molecule type" value="Genomic_DNA"/>
</dbReference>